<dbReference type="EMBL" id="QVQW01000017">
    <property type="protein sequence ID" value="RKU46034.1"/>
    <property type="molecule type" value="Genomic_DNA"/>
</dbReference>
<proteinExistence type="predicted"/>
<gene>
    <name evidence="2" type="ORF">DL546_008676</name>
</gene>
<reference evidence="2 3" key="1">
    <citation type="submission" date="2018-08" db="EMBL/GenBank/DDBJ databases">
        <title>Draft genome of the lignicolous fungus Coniochaeta pulveracea.</title>
        <authorList>
            <person name="Borstlap C.J."/>
            <person name="De Witt R.N."/>
            <person name="Botha A."/>
            <person name="Volschenk H."/>
        </authorList>
    </citation>
    <scope>NUCLEOTIDE SEQUENCE [LARGE SCALE GENOMIC DNA]</scope>
    <source>
        <strain evidence="2 3">CAB683</strain>
    </source>
</reference>
<feature type="region of interest" description="Disordered" evidence="1">
    <location>
        <begin position="79"/>
        <end position="101"/>
    </location>
</feature>
<dbReference type="AlphaFoldDB" id="A0A420YDW0"/>
<keyword evidence="3" id="KW-1185">Reference proteome</keyword>
<name>A0A420YDW0_9PEZI</name>
<organism evidence="2 3">
    <name type="scientific">Coniochaeta pulveracea</name>
    <dbReference type="NCBI Taxonomy" id="177199"/>
    <lineage>
        <taxon>Eukaryota</taxon>
        <taxon>Fungi</taxon>
        <taxon>Dikarya</taxon>
        <taxon>Ascomycota</taxon>
        <taxon>Pezizomycotina</taxon>
        <taxon>Sordariomycetes</taxon>
        <taxon>Sordariomycetidae</taxon>
        <taxon>Coniochaetales</taxon>
        <taxon>Coniochaetaceae</taxon>
        <taxon>Coniochaeta</taxon>
    </lineage>
</organism>
<protein>
    <submittedName>
        <fullName evidence="2">Uncharacterized protein</fullName>
    </submittedName>
</protein>
<comment type="caution">
    <text evidence="2">The sequence shown here is derived from an EMBL/GenBank/DDBJ whole genome shotgun (WGS) entry which is preliminary data.</text>
</comment>
<evidence type="ECO:0000313" key="3">
    <source>
        <dbReference type="Proteomes" id="UP000275385"/>
    </source>
</evidence>
<evidence type="ECO:0000313" key="2">
    <source>
        <dbReference type="EMBL" id="RKU46034.1"/>
    </source>
</evidence>
<accession>A0A420YDW0</accession>
<dbReference type="Proteomes" id="UP000275385">
    <property type="component" value="Unassembled WGS sequence"/>
</dbReference>
<sequence>MRPECDFNVLLQRLTKEHMKSGNPVTSIGVGSHLGLVYCVRLKRKTMHVVSQTRTATYSVGEVSFWGPVVRCANFLPSPGPISPASNARGMGLTTTSRNPL</sequence>
<evidence type="ECO:0000256" key="1">
    <source>
        <dbReference type="SAM" id="MobiDB-lite"/>
    </source>
</evidence>